<reference evidence="2 4" key="2">
    <citation type="submission" date="2018-08" db="EMBL/GenBank/DDBJ databases">
        <title>Genomic Encyclopedia of Archaeal and Bacterial Type Strains, Phase II (KMG-II): from individual species to whole genera.</title>
        <authorList>
            <person name="Goeker M."/>
        </authorList>
    </citation>
    <scope>NUCLEOTIDE SEQUENCE [LARGE SCALE GENOMIC DNA]</scope>
    <source>
        <strain evidence="2 4">DSM 2261</strain>
    </source>
</reference>
<keyword evidence="1" id="KW-0645">Protease</keyword>
<keyword evidence="1" id="KW-0378">Hydrolase</keyword>
<dbReference type="KEGG" id="age:AA314_08865"/>
<dbReference type="PANTHER" id="PTHR30237:SF4">
    <property type="entry name" value="LD-CARBOXYPEPTIDASE C-TERMINAL DOMAIN-CONTAINING PROTEIN"/>
    <property type="match status" value="1"/>
</dbReference>
<keyword evidence="1" id="KW-0121">Carboxypeptidase</keyword>
<name>A0AAC8QH05_9BACT</name>
<dbReference type="EMBL" id="QUMU01000011">
    <property type="protein sequence ID" value="REG26647.1"/>
    <property type="molecule type" value="Genomic_DNA"/>
</dbReference>
<keyword evidence="4" id="KW-1185">Reference proteome</keyword>
<dbReference type="RefSeq" id="WP_047860319.1">
    <property type="nucleotide sequence ID" value="NZ_CP011509.1"/>
</dbReference>
<evidence type="ECO:0000313" key="2">
    <source>
        <dbReference type="EMBL" id="REG26647.1"/>
    </source>
</evidence>
<dbReference type="InterPro" id="IPR027461">
    <property type="entry name" value="Carboxypeptidase_A_C_sf"/>
</dbReference>
<evidence type="ECO:0000313" key="1">
    <source>
        <dbReference type="EMBL" id="AKJ07239.1"/>
    </source>
</evidence>
<sequence>MLRERLGLRIREYPTTRASPEELARNPRARARDLHEVFRDEDPANAARTRAPQPDAEGFRFIQGRGGLFGGFIEVLEFLKGTRFWPGRSSGRGSCSSWRRRRRSRCRSRWRWLRNYRVQGVFERSSGLLFGRPRNYSREEKAALERVLLDVWRASSGTRTRRSSCRWACGPRWTAKPSACACLESVVL</sequence>
<reference evidence="1 3" key="1">
    <citation type="submission" date="2015-05" db="EMBL/GenBank/DDBJ databases">
        <title>Genome assembly of Archangium gephyra DSM 2261.</title>
        <authorList>
            <person name="Sharma G."/>
            <person name="Subramanian S."/>
        </authorList>
    </citation>
    <scope>NUCLEOTIDE SEQUENCE [LARGE SCALE GENOMIC DNA]</scope>
    <source>
        <strain evidence="1 3">DSM 2261</strain>
    </source>
</reference>
<evidence type="ECO:0000313" key="3">
    <source>
        <dbReference type="Proteomes" id="UP000035579"/>
    </source>
</evidence>
<evidence type="ECO:0000313" key="4">
    <source>
        <dbReference type="Proteomes" id="UP000256345"/>
    </source>
</evidence>
<dbReference type="Proteomes" id="UP000256345">
    <property type="component" value="Unassembled WGS sequence"/>
</dbReference>
<protein>
    <submittedName>
        <fullName evidence="1">Muramoyltetrapeptide carboxypeptidase</fullName>
    </submittedName>
</protein>
<organism evidence="1 3">
    <name type="scientific">Archangium gephyra</name>
    <dbReference type="NCBI Taxonomy" id="48"/>
    <lineage>
        <taxon>Bacteria</taxon>
        <taxon>Pseudomonadati</taxon>
        <taxon>Myxococcota</taxon>
        <taxon>Myxococcia</taxon>
        <taxon>Myxococcales</taxon>
        <taxon>Cystobacterineae</taxon>
        <taxon>Archangiaceae</taxon>
        <taxon>Archangium</taxon>
    </lineage>
</organism>
<dbReference type="AlphaFoldDB" id="A0AAC8QH05"/>
<dbReference type="PANTHER" id="PTHR30237">
    <property type="entry name" value="MURAMOYLTETRAPEPTIDE CARBOXYPEPTIDASE"/>
    <property type="match status" value="1"/>
</dbReference>
<gene>
    <name evidence="1" type="ORF">AA314_08865</name>
    <name evidence="2" type="ORF">ATI61_111197</name>
</gene>
<dbReference type="GO" id="GO:0004180">
    <property type="term" value="F:carboxypeptidase activity"/>
    <property type="evidence" value="ECO:0007669"/>
    <property type="project" value="UniProtKB-KW"/>
</dbReference>
<proteinExistence type="predicted"/>
<dbReference type="Proteomes" id="UP000035579">
    <property type="component" value="Chromosome"/>
</dbReference>
<accession>A0AAC8QH05</accession>
<dbReference type="Gene3D" id="3.50.30.60">
    <property type="entry name" value="LD-carboxypeptidase A C-terminal domain-like"/>
    <property type="match status" value="1"/>
</dbReference>
<dbReference type="EMBL" id="CP011509">
    <property type="protein sequence ID" value="AKJ07239.1"/>
    <property type="molecule type" value="Genomic_DNA"/>
</dbReference>
<dbReference type="InterPro" id="IPR003507">
    <property type="entry name" value="S66_fam"/>
</dbReference>